<dbReference type="EMBL" id="KB705647">
    <property type="protein sequence ID" value="EMR71374.1"/>
    <property type="molecule type" value="Genomic_DNA"/>
</dbReference>
<gene>
    <name evidence="3" type="ORF">UCREL1_1582</name>
</gene>
<proteinExistence type="inferred from homology"/>
<dbReference type="OrthoDB" id="1933717at2759"/>
<organism evidence="3 4">
    <name type="scientific">Eutypa lata (strain UCR-EL1)</name>
    <name type="common">Grapevine dieback disease fungus</name>
    <name type="synonym">Eutypa armeniacae</name>
    <dbReference type="NCBI Taxonomy" id="1287681"/>
    <lineage>
        <taxon>Eukaryota</taxon>
        <taxon>Fungi</taxon>
        <taxon>Dikarya</taxon>
        <taxon>Ascomycota</taxon>
        <taxon>Pezizomycotina</taxon>
        <taxon>Sordariomycetes</taxon>
        <taxon>Xylariomycetidae</taxon>
        <taxon>Xylariales</taxon>
        <taxon>Diatrypaceae</taxon>
        <taxon>Eutypa</taxon>
    </lineage>
</organism>
<dbReference type="KEGG" id="ela:UCREL1_1582"/>
<dbReference type="InterPro" id="IPR036291">
    <property type="entry name" value="NAD(P)-bd_dom_sf"/>
</dbReference>
<evidence type="ECO:0000313" key="3">
    <source>
        <dbReference type="EMBL" id="EMR71374.1"/>
    </source>
</evidence>
<keyword evidence="4" id="KW-1185">Reference proteome</keyword>
<dbReference type="PANTHER" id="PTHR42760:SF37">
    <property type="entry name" value="CLAVALDEHYDE DEHYDROGENASE"/>
    <property type="match status" value="1"/>
</dbReference>
<name>M7SXP3_EUTLA</name>
<evidence type="ECO:0000256" key="2">
    <source>
        <dbReference type="ARBA" id="ARBA00023002"/>
    </source>
</evidence>
<reference evidence="4" key="1">
    <citation type="journal article" date="2013" name="Genome Announc.">
        <title>Draft genome sequence of the grapevine dieback fungus Eutypa lata UCR-EL1.</title>
        <authorList>
            <person name="Blanco-Ulate B."/>
            <person name="Rolshausen P.E."/>
            <person name="Cantu D."/>
        </authorList>
    </citation>
    <scope>NUCLEOTIDE SEQUENCE [LARGE SCALE GENOMIC DNA]</scope>
    <source>
        <strain evidence="4">UCR-EL1</strain>
    </source>
</reference>
<dbReference type="Pfam" id="PF00106">
    <property type="entry name" value="adh_short"/>
    <property type="match status" value="1"/>
</dbReference>
<dbReference type="InterPro" id="IPR002347">
    <property type="entry name" value="SDR_fam"/>
</dbReference>
<protein>
    <submittedName>
        <fullName evidence="3">Putative nad-p-binding protein</fullName>
    </submittedName>
</protein>
<evidence type="ECO:0000313" key="4">
    <source>
        <dbReference type="Proteomes" id="UP000012174"/>
    </source>
</evidence>
<dbReference type="OMA" id="AGCLEEW"/>
<evidence type="ECO:0000256" key="1">
    <source>
        <dbReference type="ARBA" id="ARBA00006484"/>
    </source>
</evidence>
<dbReference type="Gene3D" id="3.40.50.720">
    <property type="entry name" value="NAD(P)-binding Rossmann-like Domain"/>
    <property type="match status" value="1"/>
</dbReference>
<dbReference type="Proteomes" id="UP000012174">
    <property type="component" value="Unassembled WGS sequence"/>
</dbReference>
<dbReference type="PRINTS" id="PR00081">
    <property type="entry name" value="GDHRDH"/>
</dbReference>
<dbReference type="PANTHER" id="PTHR42760">
    <property type="entry name" value="SHORT-CHAIN DEHYDROGENASES/REDUCTASES FAMILY MEMBER"/>
    <property type="match status" value="1"/>
</dbReference>
<dbReference type="SUPFAM" id="SSF51735">
    <property type="entry name" value="NAD(P)-binding Rossmann-fold domains"/>
    <property type="match status" value="1"/>
</dbReference>
<accession>M7SXP3</accession>
<dbReference type="AlphaFoldDB" id="M7SXP3"/>
<dbReference type="GO" id="GO:0016616">
    <property type="term" value="F:oxidoreductase activity, acting on the CH-OH group of donors, NAD or NADP as acceptor"/>
    <property type="evidence" value="ECO:0007669"/>
    <property type="project" value="TreeGrafter"/>
</dbReference>
<dbReference type="HOGENOM" id="CLU_010194_8_0_1"/>
<comment type="similarity">
    <text evidence="1">Belongs to the short-chain dehydrogenases/reductases (SDR) family.</text>
</comment>
<sequence>MSSARSNQEAIAAFTPTIHRDTYPFISPTSPSTNLSGRSVFIAGASKGIGRATALSYAAAGCSTIIVGARSDLSDLEDEIRKAAASAGRKGVPKVVSVRLDVKSEDSVKAAAEVVQGVLGAGMDGGPLPLDVLICNAGHMEEWKAVGASEPSEWWNSWEVNLRGTYLCCRYFVPLLLLHDDNGDSDNDNNGLKTAVLTSSYGALVVAPTASAYQGAKFAVCRLTECLAAEYESRGLVAFAVHPGGVRTDLSLNMPAYMHKVLVDEPALPADTLVWLARERRPWLSGRFVSVEWDMRELEERKGEVVERDLLKFRMAC</sequence>
<keyword evidence="2" id="KW-0560">Oxidoreductase</keyword>
<dbReference type="eggNOG" id="KOG0725">
    <property type="taxonomic scope" value="Eukaryota"/>
</dbReference>
<dbReference type="CDD" id="cd05233">
    <property type="entry name" value="SDR_c"/>
    <property type="match status" value="1"/>
</dbReference>